<name>A0A4Y2M7T4_ARAVE</name>
<dbReference type="EMBL" id="BGPR01280832">
    <property type="protein sequence ID" value="GBN23247.1"/>
    <property type="molecule type" value="Genomic_DNA"/>
</dbReference>
<accession>A0A4Y2M7T4</accession>
<comment type="caution">
    <text evidence="2">The sequence shown here is derived from an EMBL/GenBank/DDBJ whole genome shotgun (WGS) entry which is preliminary data.</text>
</comment>
<sequence>MQLNWIKALVGFLGNEAADNLAIQATKEGTHLHLQAPKCHLKKMLRNLSLKKWQQEWDPGDTGRAIFNILPKVSLTQAKFMVKRIHHLGYGPRSFTSYLYRFRLHHSDTCACGEKEDATSCHMTLSYHFTKPSAANTQLWWKGLLSNKLSRIKIAELISFLIENVRTS</sequence>
<dbReference type="OrthoDB" id="6437277at2759"/>
<reference evidence="2 5" key="1">
    <citation type="journal article" date="2019" name="Sci. Rep.">
        <title>Orb-weaving spider Araneus ventricosus genome elucidates the spidroin gene catalogue.</title>
        <authorList>
            <person name="Kono N."/>
            <person name="Nakamura H."/>
            <person name="Ohtoshi R."/>
            <person name="Moran D.A.P."/>
            <person name="Shinohara A."/>
            <person name="Yoshida Y."/>
            <person name="Fujiwara M."/>
            <person name="Mori M."/>
            <person name="Tomita M."/>
            <person name="Arakawa K."/>
        </authorList>
    </citation>
    <scope>NUCLEOTIDE SEQUENCE [LARGE SCALE GENOMIC DNA]</scope>
</reference>
<evidence type="ECO:0000313" key="4">
    <source>
        <dbReference type="EMBL" id="GBN23247.1"/>
    </source>
</evidence>
<proteinExistence type="predicted"/>
<evidence type="ECO:0000313" key="5">
    <source>
        <dbReference type="Proteomes" id="UP000499080"/>
    </source>
</evidence>
<evidence type="ECO:0000313" key="3">
    <source>
        <dbReference type="EMBL" id="GBN23213.1"/>
    </source>
</evidence>
<dbReference type="AlphaFoldDB" id="A0A4Y2M7T4"/>
<dbReference type="Proteomes" id="UP000499080">
    <property type="component" value="Unassembled WGS sequence"/>
</dbReference>
<keyword evidence="5" id="KW-1185">Reference proteome</keyword>
<evidence type="ECO:0000313" key="2">
    <source>
        <dbReference type="EMBL" id="GBN23111.1"/>
    </source>
</evidence>
<dbReference type="EMBL" id="BGPR01280742">
    <property type="protein sequence ID" value="GBN23049.1"/>
    <property type="molecule type" value="Genomic_DNA"/>
</dbReference>
<dbReference type="EMBL" id="BGPR01280777">
    <property type="protein sequence ID" value="GBN23111.1"/>
    <property type="molecule type" value="Genomic_DNA"/>
</dbReference>
<gene>
    <name evidence="3" type="ORF">AVEN_168172_1</name>
    <name evidence="4" type="ORF">AVEN_201481_1</name>
    <name evidence="1" type="ORF">AVEN_254033_1</name>
    <name evidence="2" type="ORF">AVEN_61460_1</name>
</gene>
<evidence type="ECO:0000313" key="1">
    <source>
        <dbReference type="EMBL" id="GBN23049.1"/>
    </source>
</evidence>
<organism evidence="2 5">
    <name type="scientific">Araneus ventricosus</name>
    <name type="common">Orbweaver spider</name>
    <name type="synonym">Epeira ventricosa</name>
    <dbReference type="NCBI Taxonomy" id="182803"/>
    <lineage>
        <taxon>Eukaryota</taxon>
        <taxon>Metazoa</taxon>
        <taxon>Ecdysozoa</taxon>
        <taxon>Arthropoda</taxon>
        <taxon>Chelicerata</taxon>
        <taxon>Arachnida</taxon>
        <taxon>Araneae</taxon>
        <taxon>Araneomorphae</taxon>
        <taxon>Entelegynae</taxon>
        <taxon>Araneoidea</taxon>
        <taxon>Araneidae</taxon>
        <taxon>Araneus</taxon>
    </lineage>
</organism>
<dbReference type="EMBL" id="BGPR01280818">
    <property type="protein sequence ID" value="GBN23213.1"/>
    <property type="molecule type" value="Genomic_DNA"/>
</dbReference>
<protein>
    <submittedName>
        <fullName evidence="2">Uncharacterized protein</fullName>
    </submittedName>
</protein>